<dbReference type="RefSeq" id="XP_040728302.1">
    <property type="nucleotide sequence ID" value="XM_040872054.1"/>
</dbReference>
<reference evidence="3 4" key="1">
    <citation type="submission" date="2016-07" db="EMBL/GenBank/DDBJ databases">
        <title>Pervasive Adenine N6-methylation of Active Genes in Fungi.</title>
        <authorList>
            <consortium name="DOE Joint Genome Institute"/>
            <person name="Mondo S.J."/>
            <person name="Dannebaum R.O."/>
            <person name="Kuo R.C."/>
            <person name="Labutti K."/>
            <person name="Haridas S."/>
            <person name="Kuo A."/>
            <person name="Salamov A."/>
            <person name="Ahrendt S.R."/>
            <person name="Lipzen A."/>
            <person name="Sullivan W."/>
            <person name="Andreopoulos W.B."/>
            <person name="Clum A."/>
            <person name="Lindquist E."/>
            <person name="Daum C."/>
            <person name="Ramamoorthy G.K."/>
            <person name="Gryganskyi A."/>
            <person name="Culley D."/>
            <person name="Magnuson J.K."/>
            <person name="James T.Y."/>
            <person name="O'Malley M.A."/>
            <person name="Stajich J.E."/>
            <person name="Spatafora J.W."/>
            <person name="Visel A."/>
            <person name="Grigoriev I.V."/>
        </authorList>
    </citation>
    <scope>NUCLEOTIDE SEQUENCE [LARGE SCALE GENOMIC DNA]</scope>
    <source>
        <strain evidence="3 4">12-1054</strain>
    </source>
</reference>
<dbReference type="Pfam" id="PF02894">
    <property type="entry name" value="GFO_IDH_MocA_C"/>
    <property type="match status" value="1"/>
</dbReference>
<dbReference type="STRING" id="56484.A0A1Y2FW90"/>
<dbReference type="AlphaFoldDB" id="A0A1Y2FW90"/>
<dbReference type="Gene3D" id="3.40.50.720">
    <property type="entry name" value="NAD(P)-binding Rossmann-like Domain"/>
    <property type="match status" value="1"/>
</dbReference>
<dbReference type="GeneID" id="63788653"/>
<dbReference type="PANTHER" id="PTHR42840:SF5">
    <property type="entry name" value="NAD(P)-BINDING ROSSMANN-FOLD SUPERFAMILY PROTEIN"/>
    <property type="match status" value="1"/>
</dbReference>
<evidence type="ECO:0000313" key="3">
    <source>
        <dbReference type="EMBL" id="ORY87807.1"/>
    </source>
</evidence>
<feature type="domain" description="Gfo/Idh/MocA-like oxidoreductase N-terminal" evidence="1">
    <location>
        <begin position="213"/>
        <end position="347"/>
    </location>
</feature>
<dbReference type="GO" id="GO:0006740">
    <property type="term" value="P:NADPH regeneration"/>
    <property type="evidence" value="ECO:0007669"/>
    <property type="project" value="TreeGrafter"/>
</dbReference>
<protein>
    <recommendedName>
        <fullName evidence="5">Gfo/Idh/MocA-like oxidoreductase N-terminal domain-containing protein</fullName>
    </recommendedName>
</protein>
<dbReference type="Pfam" id="PF01408">
    <property type="entry name" value="GFO_IDH_MocA"/>
    <property type="match status" value="1"/>
</dbReference>
<dbReference type="SUPFAM" id="SSF55347">
    <property type="entry name" value="Glyceraldehyde-3-phosphate dehydrogenase-like, C-terminal domain"/>
    <property type="match status" value="1"/>
</dbReference>
<dbReference type="InterPro" id="IPR004104">
    <property type="entry name" value="Gfo/Idh/MocA-like_OxRdtase_C"/>
</dbReference>
<evidence type="ECO:0000313" key="4">
    <source>
        <dbReference type="Proteomes" id="UP000193685"/>
    </source>
</evidence>
<dbReference type="GO" id="GO:0005737">
    <property type="term" value="C:cytoplasm"/>
    <property type="evidence" value="ECO:0007669"/>
    <property type="project" value="TreeGrafter"/>
</dbReference>
<evidence type="ECO:0008006" key="5">
    <source>
        <dbReference type="Google" id="ProtNLM"/>
    </source>
</evidence>
<organism evidence="3 4">
    <name type="scientific">Protomyces lactucae-debilis</name>
    <dbReference type="NCBI Taxonomy" id="2754530"/>
    <lineage>
        <taxon>Eukaryota</taxon>
        <taxon>Fungi</taxon>
        <taxon>Dikarya</taxon>
        <taxon>Ascomycota</taxon>
        <taxon>Taphrinomycotina</taxon>
        <taxon>Taphrinomycetes</taxon>
        <taxon>Taphrinales</taxon>
        <taxon>Protomycetaceae</taxon>
        <taxon>Protomyces</taxon>
    </lineage>
</organism>
<dbReference type="OrthoDB" id="64915at2759"/>
<dbReference type="Gene3D" id="3.30.360.10">
    <property type="entry name" value="Dihydrodipicolinate Reductase, domain 2"/>
    <property type="match status" value="1"/>
</dbReference>
<proteinExistence type="predicted"/>
<dbReference type="EMBL" id="MCFI01000001">
    <property type="protein sequence ID" value="ORY87807.1"/>
    <property type="molecule type" value="Genomic_DNA"/>
</dbReference>
<dbReference type="InterPro" id="IPR000683">
    <property type="entry name" value="Gfo/Idh/MocA-like_OxRdtase_N"/>
</dbReference>
<dbReference type="GO" id="GO:0016491">
    <property type="term" value="F:oxidoreductase activity"/>
    <property type="evidence" value="ECO:0007669"/>
    <property type="project" value="TreeGrafter"/>
</dbReference>
<dbReference type="GO" id="GO:0000166">
    <property type="term" value="F:nucleotide binding"/>
    <property type="evidence" value="ECO:0007669"/>
    <property type="project" value="InterPro"/>
</dbReference>
<dbReference type="SUPFAM" id="SSF51735">
    <property type="entry name" value="NAD(P)-binding Rossmann-fold domains"/>
    <property type="match status" value="1"/>
</dbReference>
<dbReference type="Proteomes" id="UP000193685">
    <property type="component" value="Unassembled WGS sequence"/>
</dbReference>
<evidence type="ECO:0000259" key="2">
    <source>
        <dbReference type="Pfam" id="PF02894"/>
    </source>
</evidence>
<dbReference type="InterPro" id="IPR036291">
    <property type="entry name" value="NAD(P)-bd_dom_sf"/>
</dbReference>
<sequence>MSLTEITSFSLRTSVAFNPMLVLEILRQFCAARCKRSGTIWKAYQEKEDYKVFYTVGGWADAAAHASDQVNQEDEKLMSMLDACFERPETKLYILRSDRITAIKGSILQLETAVVLDHASVNAVLEHYYASTTTLAESHWSASGLSTDCKGLVFVRDLADKAADLLSLEHGAYQALRSAIEVHTSDWQSNSDSLLELLDLFICIVTKAEMSPLRVAILGAGIFVKEEHLPSVLASPNFELKALYSRSASSLKDLIQGNEAASRVDLYFSKDDENLYPDRKTATLEALLNRQDIDAVIIALPILVQPDIIKQCLTAGKHVIAEKPVAKDIATARNLIAFATRQKPMLAIAENYRMESHTIKAKELVASGVLGKIHYVNYRMLGNVQKGSKYFETAWRKEPQYQGGFVLDGGVHWVAAIRDVLGCDMLRVGAIVTLNREHLLPCDQVLANIVMQDGTPVNFFVSFASEWSNMDEAFIVSGDKGYLSIKPGQVTLVVNGETTVFDTSKSPVDWPVSSQQGVYSELEAFAAAVKQNMPDERLSPENAFKDLAAIETILESGKKDGQPLDIPTL</sequence>
<comment type="caution">
    <text evidence="3">The sequence shown here is derived from an EMBL/GenBank/DDBJ whole genome shotgun (WGS) entry which is preliminary data.</text>
</comment>
<keyword evidence="4" id="KW-1185">Reference proteome</keyword>
<accession>A0A1Y2FW90</accession>
<name>A0A1Y2FW90_PROLT</name>
<feature type="domain" description="Gfo/Idh/MocA-like oxidoreductase C-terminal" evidence="2">
    <location>
        <begin position="362"/>
        <end position="560"/>
    </location>
</feature>
<evidence type="ECO:0000259" key="1">
    <source>
        <dbReference type="Pfam" id="PF01408"/>
    </source>
</evidence>
<gene>
    <name evidence="3" type="ORF">BCR37DRAFT_404122</name>
</gene>
<dbReference type="PANTHER" id="PTHR42840">
    <property type="entry name" value="NAD(P)-BINDING ROSSMANN-FOLD SUPERFAMILY PROTEIN-RELATED"/>
    <property type="match status" value="1"/>
</dbReference>